<sequence>MDLSFFKKIKFPVIFLTQLSTKLKNNENLIIDNKLLYFLKYFYRFYHYNLIDLQISCLFKSIKITHPKSYKFLIQQDKLLSLTVSSLRKLFNYKNRVSSKFINKHIIDQINFWEDKLIKLNAINDCNFGDGFHLQLILQKNNYYYINELVQRFILIKKLLGNKFFKKNSILLFTIDDFLDLEYKIKITLFIKFFTKCKHILTEDINNLKETNKYIEILKHIYIKNIN</sequence>
<proteinExistence type="predicted"/>
<dbReference type="KEGG" id="vg:9887725"/>
<dbReference type="RefSeq" id="YP_003969955.1">
    <property type="nucleotide sequence ID" value="NC_014637.1"/>
</dbReference>
<name>E3T593_CROVB</name>
<evidence type="ECO:0000313" key="2">
    <source>
        <dbReference type="Proteomes" id="UP000029781"/>
    </source>
</evidence>
<organismHost>
    <name type="scientific">Cafeteria roenbergensis</name>
    <name type="common">Marine flagellate</name>
    <dbReference type="NCBI Taxonomy" id="33653"/>
</organismHost>
<dbReference type="GeneID" id="9887725"/>
<reference evidence="1 2" key="1">
    <citation type="journal article" date="2010" name="Proc. Natl. Acad. Sci. U.S.A.">
        <title>Giant virus with a remarkable complement of genes infects marine zooplankton.</title>
        <authorList>
            <person name="Fischer M.G."/>
            <person name="Allen M.J."/>
            <person name="Wilson W.H."/>
            <person name="Suttle C.A."/>
        </authorList>
    </citation>
    <scope>NUCLEOTIDE SEQUENCE [LARGE SCALE GENOMIC DNA]</scope>
    <source>
        <strain evidence="1 2">BV-PW1</strain>
    </source>
</reference>
<accession>E3T593</accession>
<dbReference type="Proteomes" id="UP000029781">
    <property type="component" value="Segment"/>
</dbReference>
<protein>
    <submittedName>
        <fullName evidence="1">Uncharacterized protein</fullName>
    </submittedName>
</protein>
<dbReference type="EMBL" id="GU244497">
    <property type="protein sequence ID" value="ADO67356.1"/>
    <property type="molecule type" value="Genomic_DNA"/>
</dbReference>
<keyword evidence="2" id="KW-1185">Reference proteome</keyword>
<gene>
    <name evidence="1" type="ORF">crov322</name>
</gene>
<evidence type="ECO:0000313" key="1">
    <source>
        <dbReference type="EMBL" id="ADO67356.1"/>
    </source>
</evidence>
<organism evidence="1 2">
    <name type="scientific">Cafeteria roenbergensis virus (strain BV-PW1)</name>
    <name type="common">CroV</name>
    <dbReference type="NCBI Taxonomy" id="693272"/>
    <lineage>
        <taxon>Viruses</taxon>
        <taxon>Varidnaviria</taxon>
        <taxon>Bamfordvirae</taxon>
        <taxon>Nucleocytoviricota</taxon>
        <taxon>Megaviricetes</taxon>
        <taxon>Imitervirales</taxon>
        <taxon>Mimiviridae</taxon>
        <taxon>Aliimimivirinae</taxon>
        <taxon>Rheavirus</taxon>
        <taxon>Rheavirus sinusmexicani</taxon>
    </lineage>
</organism>